<organism evidence="2 4">
    <name type="scientific">Methanobacterium formicicum</name>
    <dbReference type="NCBI Taxonomy" id="2162"/>
    <lineage>
        <taxon>Archaea</taxon>
        <taxon>Methanobacteriati</taxon>
        <taxon>Methanobacteriota</taxon>
        <taxon>Methanomada group</taxon>
        <taxon>Methanobacteria</taxon>
        <taxon>Methanobacteriales</taxon>
        <taxon>Methanobacteriaceae</taxon>
        <taxon>Methanobacterium</taxon>
    </lineage>
</organism>
<evidence type="ECO:0000256" key="1">
    <source>
        <dbReference type="SAM" id="Phobius"/>
    </source>
</evidence>
<keyword evidence="1" id="KW-0472">Membrane</keyword>
<protein>
    <submittedName>
        <fullName evidence="2">Uncharacterized protein</fullName>
    </submittedName>
</protein>
<dbReference type="Proteomes" id="UP000062768">
    <property type="component" value="Chromosome I"/>
</dbReference>
<evidence type="ECO:0000313" key="3">
    <source>
        <dbReference type="EMBL" id="CEL25302.1"/>
    </source>
</evidence>
<dbReference type="AlphaFoldDB" id="A0A089ZF02"/>
<dbReference type="PATRIC" id="fig|2162.10.peg.1738"/>
<proteinExistence type="predicted"/>
<feature type="transmembrane region" description="Helical" evidence="1">
    <location>
        <begin position="95"/>
        <end position="114"/>
    </location>
</feature>
<name>A0A089ZF02_METFO</name>
<feature type="transmembrane region" description="Helical" evidence="1">
    <location>
        <begin position="38"/>
        <end position="54"/>
    </location>
</feature>
<dbReference type="EMBL" id="CP006933">
    <property type="protein sequence ID" value="AIS31450.1"/>
    <property type="molecule type" value="Genomic_DNA"/>
</dbReference>
<dbReference type="EMBL" id="LN734822">
    <property type="protein sequence ID" value="CEL25302.1"/>
    <property type="molecule type" value="Genomic_DNA"/>
</dbReference>
<sequence>MLNIGGRVKLNIWNFVYFIVSITLFSRFFDFLSSGNPSYLVVGSTGIVMILLIFSKSKHFIKLFMLTLIGLILLSVLIITYTYLFKPIYASSYAFYYAIGAILLYIICLALVYLREYPKLSEERLKD</sequence>
<keyword evidence="5" id="KW-1185">Reference proteome</keyword>
<keyword evidence="1" id="KW-1133">Transmembrane helix</keyword>
<evidence type="ECO:0000313" key="2">
    <source>
        <dbReference type="EMBL" id="AIS31450.1"/>
    </source>
</evidence>
<feature type="transmembrane region" description="Helical" evidence="1">
    <location>
        <begin position="63"/>
        <end position="83"/>
    </location>
</feature>
<dbReference type="STRING" id="2162.BRM9_0627"/>
<evidence type="ECO:0000313" key="4">
    <source>
        <dbReference type="Proteomes" id="UP000029661"/>
    </source>
</evidence>
<gene>
    <name evidence="2" type="ORF">BRM9_0627</name>
    <name evidence="3" type="ORF">MB9_1667</name>
</gene>
<feature type="transmembrane region" description="Helical" evidence="1">
    <location>
        <begin position="12"/>
        <end position="32"/>
    </location>
</feature>
<reference evidence="2" key="1">
    <citation type="submission" date="2013-12" db="EMBL/GenBank/DDBJ databases">
        <title>The complete genome sequence of Methanobacterium sp. BRM9.</title>
        <authorList>
            <consortium name="Pastoral Greenhouse Gas Research Consortium"/>
            <person name="Kelly W.J."/>
            <person name="Leahy S.C."/>
            <person name="Perry R."/>
            <person name="Li D."/>
            <person name="Altermann E."/>
            <person name="Lambie S.C."/>
            <person name="Attwood G.T."/>
        </authorList>
    </citation>
    <scope>NUCLEOTIDE SEQUENCE [LARGE SCALE GENOMIC DNA]</scope>
    <source>
        <strain evidence="2">BRM9</strain>
    </source>
</reference>
<reference evidence="3" key="2">
    <citation type="submission" date="2014-09" db="EMBL/GenBank/DDBJ databases">
        <authorList>
            <person name="Bishop-Lilly K.A."/>
            <person name="Broomall S.M."/>
            <person name="Chain P.S."/>
            <person name="Chertkov O."/>
            <person name="Coyne S.R."/>
            <person name="Daligault H.E."/>
            <person name="Davenport K.W."/>
            <person name="Erkkila T."/>
            <person name="Frey K.G."/>
            <person name="Gibbons H.S."/>
            <person name="Gu W."/>
            <person name="Jaissle J."/>
            <person name="Johnson S.L."/>
            <person name="Koroleva G.I."/>
            <person name="Ladner J.T."/>
            <person name="Lo C.-C."/>
            <person name="Minogue T.D."/>
            <person name="Munk C."/>
            <person name="Palacios G.F."/>
            <person name="Redden C.L."/>
            <person name="Rosenzweig C.N."/>
            <person name="Scholz M.B."/>
            <person name="Teshima H."/>
            <person name="Xu Y."/>
        </authorList>
    </citation>
    <scope>NUCLEOTIDE SEQUENCE</scope>
    <source>
        <strain evidence="3">Mb9</strain>
    </source>
</reference>
<evidence type="ECO:0000313" key="5">
    <source>
        <dbReference type="Proteomes" id="UP000062768"/>
    </source>
</evidence>
<dbReference type="KEGG" id="mfc:BRM9_0627"/>
<accession>A0A089ZF02</accession>
<dbReference type="Proteomes" id="UP000029661">
    <property type="component" value="Chromosome"/>
</dbReference>
<keyword evidence="1" id="KW-0812">Transmembrane</keyword>